<dbReference type="InterPro" id="IPR000408">
    <property type="entry name" value="Reg_chr_condens"/>
</dbReference>
<dbReference type="SUPFAM" id="SSF81383">
    <property type="entry name" value="F-box domain"/>
    <property type="match status" value="1"/>
</dbReference>
<dbReference type="AlphaFoldDB" id="A0A1G4K0X2"/>
<dbReference type="InterPro" id="IPR009091">
    <property type="entry name" value="RCC1/BLIP-II"/>
</dbReference>
<dbReference type="PANTHER" id="PTHR45982:SF6">
    <property type="entry name" value="SCF-ASSOCIATED FACTOR 1"/>
    <property type="match status" value="1"/>
</dbReference>
<dbReference type="PROSITE" id="PS00626">
    <property type="entry name" value="RCC1_2"/>
    <property type="match status" value="2"/>
</dbReference>
<protein>
    <submittedName>
        <fullName evidence="3">LAME_0F18800g1_1</fullName>
    </submittedName>
</protein>
<dbReference type="InterPro" id="IPR036047">
    <property type="entry name" value="F-box-like_dom_sf"/>
</dbReference>
<dbReference type="OrthoDB" id="61110at2759"/>
<dbReference type="InterPro" id="IPR051553">
    <property type="entry name" value="Ran_GTPase-activating"/>
</dbReference>
<organism evidence="3 4">
    <name type="scientific">Lachancea meyersii CBS 8951</name>
    <dbReference type="NCBI Taxonomy" id="1266667"/>
    <lineage>
        <taxon>Eukaryota</taxon>
        <taxon>Fungi</taxon>
        <taxon>Dikarya</taxon>
        <taxon>Ascomycota</taxon>
        <taxon>Saccharomycotina</taxon>
        <taxon>Saccharomycetes</taxon>
        <taxon>Saccharomycetales</taxon>
        <taxon>Saccharomycetaceae</taxon>
        <taxon>Lachancea</taxon>
    </lineage>
</organism>
<dbReference type="Gene3D" id="2.130.10.30">
    <property type="entry name" value="Regulator of chromosome condensation 1/beta-lactamase-inhibitor protein II"/>
    <property type="match status" value="3"/>
</dbReference>
<dbReference type="Pfam" id="PF13540">
    <property type="entry name" value="RCC1_2"/>
    <property type="match status" value="1"/>
</dbReference>
<accession>A0A1G4K0X2</accession>
<evidence type="ECO:0000313" key="4">
    <source>
        <dbReference type="Proteomes" id="UP000191144"/>
    </source>
</evidence>
<feature type="domain" description="F-box" evidence="2">
    <location>
        <begin position="3"/>
        <end position="52"/>
    </location>
</feature>
<dbReference type="PANTHER" id="PTHR45982">
    <property type="entry name" value="REGULATOR OF CHROMOSOME CONDENSATION"/>
    <property type="match status" value="1"/>
</dbReference>
<dbReference type="PROSITE" id="PS50181">
    <property type="entry name" value="FBOX"/>
    <property type="match status" value="1"/>
</dbReference>
<dbReference type="Proteomes" id="UP000191144">
    <property type="component" value="Chromosome F"/>
</dbReference>
<dbReference type="SUPFAM" id="SSF50985">
    <property type="entry name" value="RCC1/BLIP-II"/>
    <property type="match status" value="1"/>
</dbReference>
<dbReference type="GO" id="GO:0005085">
    <property type="term" value="F:guanyl-nucleotide exchange factor activity"/>
    <property type="evidence" value="ECO:0007669"/>
    <property type="project" value="TreeGrafter"/>
</dbReference>
<dbReference type="EMBL" id="LT598477">
    <property type="protein sequence ID" value="SCU97172.1"/>
    <property type="molecule type" value="Genomic_DNA"/>
</dbReference>
<gene>
    <name evidence="3" type="ORF">LAME_0F18800G</name>
</gene>
<evidence type="ECO:0000256" key="1">
    <source>
        <dbReference type="PROSITE-ProRule" id="PRU00235"/>
    </source>
</evidence>
<dbReference type="PRINTS" id="PR00633">
    <property type="entry name" value="RCCNDNSATION"/>
</dbReference>
<dbReference type="PROSITE" id="PS50012">
    <property type="entry name" value="RCC1_3"/>
    <property type="match status" value="2"/>
</dbReference>
<keyword evidence="4" id="KW-1185">Reference proteome</keyword>
<proteinExistence type="predicted"/>
<feature type="repeat" description="RCC1" evidence="1">
    <location>
        <begin position="103"/>
        <end position="182"/>
    </location>
</feature>
<dbReference type="InterPro" id="IPR001810">
    <property type="entry name" value="F-box_dom"/>
</dbReference>
<sequence>MSHPIEHSLPPDIVEAALPYLSLRDIKNLSLTNRYFHKLLDFNSSDTLWHEIFRKTFGPLHSETEPLESSQNSHYLSCCEMILRNRFPDESWAQLYKLRSLKARLYTWGSLKHARLGYTASSHPSLPPEFINNAGMRLQFGINTPVQVPWDSDAEGSSHRIDNNSIASVSAGGFSFQILTKSGKLYITGSTYSGGHRGPGPVEGESDYNPFQRLIMQSERSLTMFNGRTPRQGGVVPINTTSSMPLERPHENIYASFEEAERILDQKLAGNRHIRRLFTRNVTKSDLESSGIFKIDTKKLDDIKFQSVSSGRSHILALSDEGELYSWDGPDVEQGVRIIFDGLPTRETNPVVKIGSGWNYNCVSIFNIGLVVWSSRNALRENDSYAAANYKVIPNTGVCSGDDKIVDFACCTNLCVFFITARGDELRLFANDFVQKVVLPIEGRIVKLVGCYTMLAIFTTRSCYTVNVLDGQVVEQSLVKLELENSDDMFVSLSTGDYHTVALTSRGKIFTWGLESELCGCLGLGDREVIVNERHAGRIENLRSTRVLKPTLVKLGDTDYTCLAVTAAGWHTGALILS</sequence>
<evidence type="ECO:0000259" key="2">
    <source>
        <dbReference type="PROSITE" id="PS50181"/>
    </source>
</evidence>
<reference evidence="4" key="1">
    <citation type="submission" date="2016-03" db="EMBL/GenBank/DDBJ databases">
        <authorList>
            <person name="Devillers Hugo."/>
        </authorList>
    </citation>
    <scope>NUCLEOTIDE SEQUENCE [LARGE SCALE GENOMIC DNA]</scope>
</reference>
<dbReference type="GO" id="GO:0005737">
    <property type="term" value="C:cytoplasm"/>
    <property type="evidence" value="ECO:0007669"/>
    <property type="project" value="TreeGrafter"/>
</dbReference>
<evidence type="ECO:0000313" key="3">
    <source>
        <dbReference type="EMBL" id="SCU97172.1"/>
    </source>
</evidence>
<name>A0A1G4K0X2_9SACH</name>
<feature type="repeat" description="RCC1" evidence="1">
    <location>
        <begin position="507"/>
        <end position="578"/>
    </location>
</feature>